<keyword evidence="1" id="KW-1133">Transmembrane helix</keyword>
<comment type="caution">
    <text evidence="3">The sequence shown here is derived from an EMBL/GenBank/DDBJ whole genome shotgun (WGS) entry which is preliminary data.</text>
</comment>
<name>A0ABP0GVG2_CLALP</name>
<dbReference type="SMART" id="SM00034">
    <property type="entry name" value="CLECT"/>
    <property type="match status" value="1"/>
</dbReference>
<reference evidence="3 4" key="1">
    <citation type="submission" date="2024-02" db="EMBL/GenBank/DDBJ databases">
        <authorList>
            <person name="Daric V."/>
            <person name="Darras S."/>
        </authorList>
    </citation>
    <scope>NUCLEOTIDE SEQUENCE [LARGE SCALE GENOMIC DNA]</scope>
</reference>
<dbReference type="Proteomes" id="UP001642483">
    <property type="component" value="Unassembled WGS sequence"/>
</dbReference>
<keyword evidence="1" id="KW-0812">Transmembrane</keyword>
<dbReference type="PROSITE" id="PS50041">
    <property type="entry name" value="C_TYPE_LECTIN_2"/>
    <property type="match status" value="1"/>
</dbReference>
<accession>A0ABP0GVG2</accession>
<keyword evidence="4" id="KW-1185">Reference proteome</keyword>
<gene>
    <name evidence="3" type="ORF">CVLEPA_LOCUS28849</name>
</gene>
<evidence type="ECO:0000313" key="3">
    <source>
        <dbReference type="EMBL" id="CAK8695592.1"/>
    </source>
</evidence>
<evidence type="ECO:0000259" key="2">
    <source>
        <dbReference type="PROSITE" id="PS50041"/>
    </source>
</evidence>
<sequence length="263" mass="29352">MSQFELINSGNEQNDEENVGYSTIKERNSSYRLSKLWKIFALVFSVLALISFGLAVAVFIKVNSLSNASKNQPSVTKDEVNVELKGETTLMQHIFLDLAAKNISALQSDLETLRKNLTCFIDGPRPEKGWFAPSNGYQYRLTNTTQGWSRGRKKCQKLGGDLAAVGMRDLTTRRKIVDIMNTRNRTWIGLNDKGREGDWMWVDGKQAVGTNIKWAHNEPNQSSGNEDCVGITWPPLALDGAVDGRCTDAYQALCEKIVPKICS</sequence>
<dbReference type="InterPro" id="IPR016187">
    <property type="entry name" value="CTDL_fold"/>
</dbReference>
<feature type="domain" description="C-type lectin" evidence="2">
    <location>
        <begin position="134"/>
        <end position="255"/>
    </location>
</feature>
<proteinExistence type="predicted"/>
<dbReference type="EMBL" id="CAWYQH010000152">
    <property type="protein sequence ID" value="CAK8695592.1"/>
    <property type="molecule type" value="Genomic_DNA"/>
</dbReference>
<dbReference type="InterPro" id="IPR050111">
    <property type="entry name" value="C-type_lectin/snaclec_domain"/>
</dbReference>
<organism evidence="3 4">
    <name type="scientific">Clavelina lepadiformis</name>
    <name type="common">Light-bulb sea squirt</name>
    <name type="synonym">Ascidia lepadiformis</name>
    <dbReference type="NCBI Taxonomy" id="159417"/>
    <lineage>
        <taxon>Eukaryota</taxon>
        <taxon>Metazoa</taxon>
        <taxon>Chordata</taxon>
        <taxon>Tunicata</taxon>
        <taxon>Ascidiacea</taxon>
        <taxon>Aplousobranchia</taxon>
        <taxon>Clavelinidae</taxon>
        <taxon>Clavelina</taxon>
    </lineage>
</organism>
<dbReference type="InterPro" id="IPR001304">
    <property type="entry name" value="C-type_lectin-like"/>
</dbReference>
<dbReference type="PANTHER" id="PTHR22803">
    <property type="entry name" value="MANNOSE, PHOSPHOLIPASE, LECTIN RECEPTOR RELATED"/>
    <property type="match status" value="1"/>
</dbReference>
<keyword evidence="1" id="KW-0472">Membrane</keyword>
<dbReference type="SUPFAM" id="SSF56436">
    <property type="entry name" value="C-type lectin-like"/>
    <property type="match status" value="1"/>
</dbReference>
<feature type="transmembrane region" description="Helical" evidence="1">
    <location>
        <begin position="36"/>
        <end position="60"/>
    </location>
</feature>
<protein>
    <recommendedName>
        <fullName evidence="2">C-type lectin domain-containing protein</fullName>
    </recommendedName>
</protein>
<dbReference type="Gene3D" id="3.10.100.10">
    <property type="entry name" value="Mannose-Binding Protein A, subunit A"/>
    <property type="match status" value="1"/>
</dbReference>
<dbReference type="InterPro" id="IPR016186">
    <property type="entry name" value="C-type_lectin-like/link_sf"/>
</dbReference>
<evidence type="ECO:0000256" key="1">
    <source>
        <dbReference type="SAM" id="Phobius"/>
    </source>
</evidence>
<evidence type="ECO:0000313" key="4">
    <source>
        <dbReference type="Proteomes" id="UP001642483"/>
    </source>
</evidence>
<dbReference type="CDD" id="cd00037">
    <property type="entry name" value="CLECT"/>
    <property type="match status" value="1"/>
</dbReference>
<dbReference type="Pfam" id="PF00059">
    <property type="entry name" value="Lectin_C"/>
    <property type="match status" value="1"/>
</dbReference>